<organism evidence="6 7">
    <name type="scientific">Laccaria amethystina LaAM-08-1</name>
    <dbReference type="NCBI Taxonomy" id="1095629"/>
    <lineage>
        <taxon>Eukaryota</taxon>
        <taxon>Fungi</taxon>
        <taxon>Dikarya</taxon>
        <taxon>Basidiomycota</taxon>
        <taxon>Agaricomycotina</taxon>
        <taxon>Agaricomycetes</taxon>
        <taxon>Agaricomycetidae</taxon>
        <taxon>Agaricales</taxon>
        <taxon>Agaricineae</taxon>
        <taxon>Hydnangiaceae</taxon>
        <taxon>Laccaria</taxon>
    </lineage>
</organism>
<dbReference type="InterPro" id="IPR036318">
    <property type="entry name" value="FAD-bd_PCMH-like_sf"/>
</dbReference>
<keyword evidence="3" id="KW-0274">FAD</keyword>
<dbReference type="PANTHER" id="PTHR42973:SF13">
    <property type="entry name" value="FAD-BINDING PCMH-TYPE DOMAIN-CONTAINING PROTEIN"/>
    <property type="match status" value="1"/>
</dbReference>
<dbReference type="STRING" id="1095629.A0A0C9XEK3"/>
<evidence type="ECO:0000313" key="7">
    <source>
        <dbReference type="Proteomes" id="UP000054477"/>
    </source>
</evidence>
<dbReference type="Pfam" id="PF01565">
    <property type="entry name" value="FAD_binding_4"/>
    <property type="match status" value="1"/>
</dbReference>
<protein>
    <recommendedName>
        <fullName evidence="5">FAD-binding PCMH-type domain-containing protein</fullName>
    </recommendedName>
</protein>
<keyword evidence="7" id="KW-1185">Reference proteome</keyword>
<reference evidence="7" key="2">
    <citation type="submission" date="2015-01" db="EMBL/GenBank/DDBJ databases">
        <title>Evolutionary Origins and Diversification of the Mycorrhizal Mutualists.</title>
        <authorList>
            <consortium name="DOE Joint Genome Institute"/>
            <consortium name="Mycorrhizal Genomics Consortium"/>
            <person name="Kohler A."/>
            <person name="Kuo A."/>
            <person name="Nagy L.G."/>
            <person name="Floudas D."/>
            <person name="Copeland A."/>
            <person name="Barry K.W."/>
            <person name="Cichocki N."/>
            <person name="Veneault-Fourrey C."/>
            <person name="LaButti K."/>
            <person name="Lindquist E.A."/>
            <person name="Lipzen A."/>
            <person name="Lundell T."/>
            <person name="Morin E."/>
            <person name="Murat C."/>
            <person name="Riley R."/>
            <person name="Ohm R."/>
            <person name="Sun H."/>
            <person name="Tunlid A."/>
            <person name="Henrissat B."/>
            <person name="Grigoriev I.V."/>
            <person name="Hibbett D.S."/>
            <person name="Martin F."/>
        </authorList>
    </citation>
    <scope>NUCLEOTIDE SEQUENCE [LARGE SCALE GENOMIC DNA]</scope>
    <source>
        <strain evidence="7">LaAM-08-1</strain>
    </source>
</reference>
<dbReference type="AlphaFoldDB" id="A0A0C9XEK3"/>
<sequence length="505" mass="55944">MLNLVNLSRTSIWIPIKDASKKIKEICNTDGSQSKFYPSDVPLSSGYKDCVSHYFQSSSKVAHSAVQPGTVSDLIEFVNILKTHRVPFAIKGDGHTSNANFSSTHGIQISMALFNKITYHNDSETLAVGAGCLFDEVYVNEGLKKASRNIVGGEDHQGVGVAGWLLGGGYSMKTNRFGLGIDNVEAYEVVVPGREGETARLEIVKRNDQEQDKKDLFWALKGGGNNFGIVSKFTLGTHPQGPIYYGVLKFAEKETKDVKKAILTFLEQSDKRATMKAYFRYDYVDTGEIKFGLLVDCYYDVDDKIPTPDPFEVFLAIKHTGKLRGDVTVYEGQIFTPPDSVSSDRSVRARWGCVMLGEYTAAILDTIDEQAKTVANKLPGNNGTMFTIGCKAFSKGMFDEISDDSEQNGAWPHKKGEANHPILVFAEWKGKENDEFWISEMKEVLKTLSAKISQNSRPVYSNTALAEYTKVEEVYRGNLDRLKSIRDKVDPAKVMSFAGGFKIPG</sequence>
<evidence type="ECO:0000256" key="2">
    <source>
        <dbReference type="ARBA" id="ARBA00022630"/>
    </source>
</evidence>
<evidence type="ECO:0000259" key="5">
    <source>
        <dbReference type="PROSITE" id="PS51387"/>
    </source>
</evidence>
<keyword evidence="2" id="KW-0285">Flavoprotein</keyword>
<evidence type="ECO:0000313" key="6">
    <source>
        <dbReference type="EMBL" id="KIJ94567.1"/>
    </source>
</evidence>
<dbReference type="InterPro" id="IPR006094">
    <property type="entry name" value="Oxid_FAD_bind_N"/>
</dbReference>
<dbReference type="OrthoDB" id="2151789at2759"/>
<reference evidence="6 7" key="1">
    <citation type="submission" date="2014-04" db="EMBL/GenBank/DDBJ databases">
        <authorList>
            <consortium name="DOE Joint Genome Institute"/>
            <person name="Kuo A."/>
            <person name="Kohler A."/>
            <person name="Nagy L.G."/>
            <person name="Floudas D."/>
            <person name="Copeland A."/>
            <person name="Barry K.W."/>
            <person name="Cichocki N."/>
            <person name="Veneault-Fourrey C."/>
            <person name="LaButti K."/>
            <person name="Lindquist E.A."/>
            <person name="Lipzen A."/>
            <person name="Lundell T."/>
            <person name="Morin E."/>
            <person name="Murat C."/>
            <person name="Sun H."/>
            <person name="Tunlid A."/>
            <person name="Henrissat B."/>
            <person name="Grigoriev I.V."/>
            <person name="Hibbett D.S."/>
            <person name="Martin F."/>
            <person name="Nordberg H.P."/>
            <person name="Cantor M.N."/>
            <person name="Hua S.X."/>
        </authorList>
    </citation>
    <scope>NUCLEOTIDE SEQUENCE [LARGE SCALE GENOMIC DNA]</scope>
    <source>
        <strain evidence="6 7">LaAM-08-1</strain>
    </source>
</reference>
<accession>A0A0C9XEK3</accession>
<evidence type="ECO:0000256" key="3">
    <source>
        <dbReference type="ARBA" id="ARBA00022827"/>
    </source>
</evidence>
<name>A0A0C9XEK3_9AGAR</name>
<dbReference type="EMBL" id="KN838787">
    <property type="protein sequence ID" value="KIJ94567.1"/>
    <property type="molecule type" value="Genomic_DNA"/>
</dbReference>
<comment type="similarity">
    <text evidence="1">Belongs to the oxygen-dependent FAD-linked oxidoreductase family.</text>
</comment>
<keyword evidence="4" id="KW-0560">Oxidoreductase</keyword>
<feature type="domain" description="FAD-binding PCMH-type" evidence="5">
    <location>
        <begin position="55"/>
        <end position="240"/>
    </location>
</feature>
<dbReference type="GO" id="GO:0016491">
    <property type="term" value="F:oxidoreductase activity"/>
    <property type="evidence" value="ECO:0007669"/>
    <property type="project" value="UniProtKB-KW"/>
</dbReference>
<dbReference type="PANTHER" id="PTHR42973">
    <property type="entry name" value="BINDING OXIDOREDUCTASE, PUTATIVE (AFU_ORTHOLOGUE AFUA_1G17690)-RELATED"/>
    <property type="match status" value="1"/>
</dbReference>
<dbReference type="GO" id="GO:0071949">
    <property type="term" value="F:FAD binding"/>
    <property type="evidence" value="ECO:0007669"/>
    <property type="project" value="InterPro"/>
</dbReference>
<dbReference type="SUPFAM" id="SSF56176">
    <property type="entry name" value="FAD-binding/transporter-associated domain-like"/>
    <property type="match status" value="1"/>
</dbReference>
<dbReference type="PROSITE" id="PS51387">
    <property type="entry name" value="FAD_PCMH"/>
    <property type="match status" value="1"/>
</dbReference>
<dbReference type="InterPro" id="IPR016169">
    <property type="entry name" value="FAD-bd_PCMH_sub2"/>
</dbReference>
<dbReference type="Proteomes" id="UP000054477">
    <property type="component" value="Unassembled WGS sequence"/>
</dbReference>
<proteinExistence type="inferred from homology"/>
<dbReference type="InterPro" id="IPR050416">
    <property type="entry name" value="FAD-linked_Oxidoreductase"/>
</dbReference>
<dbReference type="InterPro" id="IPR016166">
    <property type="entry name" value="FAD-bd_PCMH"/>
</dbReference>
<gene>
    <name evidence="6" type="ORF">K443DRAFT_683637</name>
</gene>
<dbReference type="Gene3D" id="3.30.465.10">
    <property type="match status" value="2"/>
</dbReference>
<dbReference type="Gene3D" id="3.40.462.20">
    <property type="match status" value="1"/>
</dbReference>
<dbReference type="HOGENOM" id="CLU_018354_1_0_1"/>
<evidence type="ECO:0000256" key="4">
    <source>
        <dbReference type="ARBA" id="ARBA00023002"/>
    </source>
</evidence>
<evidence type="ECO:0000256" key="1">
    <source>
        <dbReference type="ARBA" id="ARBA00005466"/>
    </source>
</evidence>